<proteinExistence type="evidence at transcript level"/>
<feature type="domain" description="HTH OST-type" evidence="2">
    <location>
        <begin position="2"/>
        <end position="75"/>
    </location>
</feature>
<dbReference type="InterPro" id="IPR025605">
    <property type="entry name" value="OST-HTH/LOTUS_dom"/>
</dbReference>
<dbReference type="Gene3D" id="3.30.420.610">
    <property type="entry name" value="LOTUS domain-like"/>
    <property type="match status" value="1"/>
</dbReference>
<evidence type="ECO:0000259" key="2">
    <source>
        <dbReference type="PROSITE" id="PS51644"/>
    </source>
</evidence>
<feature type="compositionally biased region" description="Low complexity" evidence="1">
    <location>
        <begin position="174"/>
        <end position="190"/>
    </location>
</feature>
<evidence type="ECO:0000256" key="1">
    <source>
        <dbReference type="SAM" id="MobiDB-lite"/>
    </source>
</evidence>
<reference evidence="3" key="1">
    <citation type="journal article" date="2017" name="Front. Cell. Infect. Microbiol.">
        <title>The Distinct Transcriptional Response of the Midgut of Amblyomma sculptum and Amblyomma aureolatum Ticks to Rickettsia rickettsii Correlates to Their Differences in Susceptibility to Infection.</title>
        <authorList>
            <person name="Martins L.A."/>
            <person name="Galletti M.F.B.M."/>
            <person name="Ribeiro J.M."/>
            <person name="Fujita A."/>
            <person name="Costa F.B."/>
            <person name="Labruna M.B."/>
            <person name="Daffre S."/>
            <person name="Fogaca A.C."/>
        </authorList>
    </citation>
    <scope>NUCLEOTIDE SEQUENCE</scope>
</reference>
<dbReference type="Pfam" id="PF12872">
    <property type="entry name" value="OST-HTH"/>
    <property type="match status" value="1"/>
</dbReference>
<sequence>ADRAEVETILGSILASEQNGLSLRRLDQEYCSVVGTSIPFEEFGHASLAAFLGSVPKVVTVEGGSGGELIARAAYNAATAHITKLVAEQKPGPIRVRRQQTQRPCHWKVHPYHKNPKRSWFEDTENSSWTRGTVPFKKEPRQGPSVSGPSNSYLLPATMSQASNSASPSLPRRPVAAASHPKVPVSSPAPVRRPLQGVPANAVQQPGGSWHSNEATTWRAPRPSQKYSAAQNYTHDYGFQKPNVKAWMWFLKKAGVVRQRALVYAKLLRWQGVNPSSMWLFTGQDIFQMGIGDFRDIHLIQEHAHQLHAMHGAASNGNLLDEAGYLNPHHEGSQEQGGACNFVHVPLRRNQRRGDNLRVTFKNQHPSGHPAKRSHNHLATVESEQWSENECLHLTPALRRCRDLRLKHGFSLTPLNLRSVVGRPSIKERLGWRH</sequence>
<protein>
    <recommendedName>
        <fullName evidence="2">HTH OST-type domain-containing protein</fullName>
    </recommendedName>
</protein>
<dbReference type="PROSITE" id="PS51644">
    <property type="entry name" value="HTH_OST"/>
    <property type="match status" value="1"/>
</dbReference>
<evidence type="ECO:0000313" key="3">
    <source>
        <dbReference type="EMBL" id="JAT97314.1"/>
    </source>
</evidence>
<dbReference type="CDD" id="cd09972">
    <property type="entry name" value="LOTUS_TDRD_OSKAR"/>
    <property type="match status" value="1"/>
</dbReference>
<dbReference type="InterPro" id="IPR041966">
    <property type="entry name" value="LOTUS-like"/>
</dbReference>
<dbReference type="EMBL" id="GFAC01001874">
    <property type="protein sequence ID" value="JAT97314.1"/>
    <property type="molecule type" value="mRNA"/>
</dbReference>
<feature type="non-terminal residue" evidence="3">
    <location>
        <position position="1"/>
    </location>
</feature>
<feature type="compositionally biased region" description="Polar residues" evidence="1">
    <location>
        <begin position="144"/>
        <end position="168"/>
    </location>
</feature>
<accession>A0A1E1XDI5</accession>
<dbReference type="AlphaFoldDB" id="A0A1E1XDI5"/>
<name>A0A1E1XDI5_9ACAR</name>
<feature type="compositionally biased region" description="Polar residues" evidence="1">
    <location>
        <begin position="202"/>
        <end position="216"/>
    </location>
</feature>
<feature type="region of interest" description="Disordered" evidence="1">
    <location>
        <begin position="109"/>
        <end position="223"/>
    </location>
</feature>
<organism evidence="3">
    <name type="scientific">Amblyomma aureolatum</name>
    <dbReference type="NCBI Taxonomy" id="187763"/>
    <lineage>
        <taxon>Eukaryota</taxon>
        <taxon>Metazoa</taxon>
        <taxon>Ecdysozoa</taxon>
        <taxon>Arthropoda</taxon>
        <taxon>Chelicerata</taxon>
        <taxon>Arachnida</taxon>
        <taxon>Acari</taxon>
        <taxon>Parasitiformes</taxon>
        <taxon>Ixodida</taxon>
        <taxon>Ixodoidea</taxon>
        <taxon>Ixodidae</taxon>
        <taxon>Amblyomminae</taxon>
        <taxon>Amblyomma</taxon>
    </lineage>
</organism>